<dbReference type="RefSeq" id="WP_165769526.1">
    <property type="nucleotide sequence ID" value="NZ_FYEH01000006.1"/>
</dbReference>
<dbReference type="SUPFAM" id="SSF53756">
    <property type="entry name" value="UDP-Glycosyltransferase/glycogen phosphorylase"/>
    <property type="match status" value="1"/>
</dbReference>
<feature type="domain" description="Glycosyl transferase family 1" evidence="3">
    <location>
        <begin position="179"/>
        <end position="305"/>
    </location>
</feature>
<sequence>MNGTLEAEQKDHVDQDPMTLRILARPAFKNRDKLPYNYLLYSHLRAAGARVEEYSFRRALLGRYDIFHLHWPESLLETASLWRCLYSMAGAMLVIESLRLKGTRIVWTGHDPAPHDLLFPRLERFFFAYVLRRLDGLIALTGNGYDLLCAQHASLRRLPFAVVPHGHFKNVLPDDISRAAARQALGLAEDAQVLLFFGQIRPYKGLEHLIAAFKALDDGGQIKLVIAGRPNRRSSHAALVAKLTQDVPGLQAHLEFIPVERIQVFLRAADLAVLPFARILNSGSVMLALSFGLPVLAPALGALPELQAAVGPDWLRLFEGDLTPDLLKTALRQPKPPDLPPLEAFDWPAIADQTLAAFELFRRPRP</sequence>
<keyword evidence="2 4" id="KW-0808">Transferase</keyword>
<keyword evidence="1" id="KW-0328">Glycosyltransferase</keyword>
<protein>
    <submittedName>
        <fullName evidence="4">Glycosyltransferase involved in cell wall bisynthesis</fullName>
    </submittedName>
</protein>
<gene>
    <name evidence="4" type="ORF">SAMN07250955_10613</name>
</gene>
<dbReference type="Proteomes" id="UP000197065">
    <property type="component" value="Unassembled WGS sequence"/>
</dbReference>
<dbReference type="AlphaFoldDB" id="A0A212R690"/>
<dbReference type="CDD" id="cd03801">
    <property type="entry name" value="GT4_PimA-like"/>
    <property type="match status" value="1"/>
</dbReference>
<name>A0A212R690_9PROT</name>
<dbReference type="PANTHER" id="PTHR12526">
    <property type="entry name" value="GLYCOSYLTRANSFERASE"/>
    <property type="match status" value="1"/>
</dbReference>
<dbReference type="EMBL" id="FYEH01000006">
    <property type="protein sequence ID" value="SNB67656.1"/>
    <property type="molecule type" value="Genomic_DNA"/>
</dbReference>
<dbReference type="InterPro" id="IPR001296">
    <property type="entry name" value="Glyco_trans_1"/>
</dbReference>
<keyword evidence="5" id="KW-1185">Reference proteome</keyword>
<evidence type="ECO:0000259" key="3">
    <source>
        <dbReference type="Pfam" id="PF00534"/>
    </source>
</evidence>
<evidence type="ECO:0000256" key="1">
    <source>
        <dbReference type="ARBA" id="ARBA00022676"/>
    </source>
</evidence>
<organism evidence="4 5">
    <name type="scientific">Arboricoccus pini</name>
    <dbReference type="NCBI Taxonomy" id="1963835"/>
    <lineage>
        <taxon>Bacteria</taxon>
        <taxon>Pseudomonadati</taxon>
        <taxon>Pseudomonadota</taxon>
        <taxon>Alphaproteobacteria</taxon>
        <taxon>Geminicoccales</taxon>
        <taxon>Geminicoccaceae</taxon>
        <taxon>Arboricoccus</taxon>
    </lineage>
</organism>
<accession>A0A212R690</accession>
<evidence type="ECO:0000256" key="2">
    <source>
        <dbReference type="ARBA" id="ARBA00022679"/>
    </source>
</evidence>
<dbReference type="Gene3D" id="3.40.50.2000">
    <property type="entry name" value="Glycogen Phosphorylase B"/>
    <property type="match status" value="2"/>
</dbReference>
<evidence type="ECO:0000313" key="5">
    <source>
        <dbReference type="Proteomes" id="UP000197065"/>
    </source>
</evidence>
<dbReference type="GO" id="GO:0016757">
    <property type="term" value="F:glycosyltransferase activity"/>
    <property type="evidence" value="ECO:0007669"/>
    <property type="project" value="UniProtKB-KW"/>
</dbReference>
<proteinExistence type="predicted"/>
<reference evidence="4 5" key="1">
    <citation type="submission" date="2017-06" db="EMBL/GenBank/DDBJ databases">
        <authorList>
            <person name="Kim H.J."/>
            <person name="Triplett B.A."/>
        </authorList>
    </citation>
    <scope>NUCLEOTIDE SEQUENCE [LARGE SCALE GENOMIC DNA]</scope>
    <source>
        <strain evidence="4 5">B29T1</strain>
    </source>
</reference>
<dbReference type="PANTHER" id="PTHR12526:SF510">
    <property type="entry name" value="D-INOSITOL 3-PHOSPHATE GLYCOSYLTRANSFERASE"/>
    <property type="match status" value="1"/>
</dbReference>
<dbReference type="Pfam" id="PF00534">
    <property type="entry name" value="Glycos_transf_1"/>
    <property type="match status" value="1"/>
</dbReference>
<evidence type="ECO:0000313" key="4">
    <source>
        <dbReference type="EMBL" id="SNB67656.1"/>
    </source>
</evidence>